<feature type="transmembrane region" description="Helical" evidence="1">
    <location>
        <begin position="43"/>
        <end position="61"/>
    </location>
</feature>
<organism evidence="2 3">
    <name type="scientific">Sphingobium xenophagum</name>
    <dbReference type="NCBI Taxonomy" id="121428"/>
    <lineage>
        <taxon>Bacteria</taxon>
        <taxon>Pseudomonadati</taxon>
        <taxon>Pseudomonadota</taxon>
        <taxon>Alphaproteobacteria</taxon>
        <taxon>Sphingomonadales</taxon>
        <taxon>Sphingomonadaceae</taxon>
        <taxon>Sphingobium</taxon>
    </lineage>
</organism>
<evidence type="ECO:0000313" key="3">
    <source>
        <dbReference type="Proteomes" id="UP001267638"/>
    </source>
</evidence>
<keyword evidence="3" id="KW-1185">Reference proteome</keyword>
<comment type="caution">
    <text evidence="2">The sequence shown here is derived from an EMBL/GenBank/DDBJ whole genome shotgun (WGS) entry which is preliminary data.</text>
</comment>
<gene>
    <name evidence="2" type="ORF">J2W40_001605</name>
</gene>
<keyword evidence="1" id="KW-1133">Transmembrane helix</keyword>
<evidence type="ECO:0000256" key="1">
    <source>
        <dbReference type="SAM" id="Phobius"/>
    </source>
</evidence>
<dbReference type="InterPro" id="IPR021762">
    <property type="entry name" value="DUF3325"/>
</dbReference>
<evidence type="ECO:0000313" key="2">
    <source>
        <dbReference type="EMBL" id="MDR7154790.1"/>
    </source>
</evidence>
<sequence>MIHAAIFLLSLSGFAALLLAMARHQQDWLRRKLPASRSRALRLSGFLMLALAFLVAGAGVGWGYGSIAWFGWMTAAAALIVVANLNRDRLLPRVRP</sequence>
<keyword evidence="1" id="KW-0472">Membrane</keyword>
<dbReference type="RefSeq" id="WP_310223373.1">
    <property type="nucleotide sequence ID" value="NZ_JAVDWV010000006.1"/>
</dbReference>
<reference evidence="2 3" key="1">
    <citation type="submission" date="2023-07" db="EMBL/GenBank/DDBJ databases">
        <title>Sorghum-associated microbial communities from plants grown in Nebraska, USA.</title>
        <authorList>
            <person name="Schachtman D."/>
        </authorList>
    </citation>
    <scope>NUCLEOTIDE SEQUENCE [LARGE SCALE GENOMIC DNA]</scope>
    <source>
        <strain evidence="2 3">4256</strain>
    </source>
</reference>
<keyword evidence="1" id="KW-0812">Transmembrane</keyword>
<dbReference type="Proteomes" id="UP001267638">
    <property type="component" value="Unassembled WGS sequence"/>
</dbReference>
<name>A0ABU1WZP4_SPHXE</name>
<dbReference type="EMBL" id="JAVDWV010000006">
    <property type="protein sequence ID" value="MDR7154790.1"/>
    <property type="molecule type" value="Genomic_DNA"/>
</dbReference>
<proteinExistence type="predicted"/>
<protein>
    <submittedName>
        <fullName evidence="2">O-antigen/teichoic acid export membrane protein</fullName>
    </submittedName>
</protein>
<dbReference type="Pfam" id="PF11804">
    <property type="entry name" value="DUF3325"/>
    <property type="match status" value="1"/>
</dbReference>
<feature type="transmembrane region" description="Helical" evidence="1">
    <location>
        <begin position="67"/>
        <end position="85"/>
    </location>
</feature>
<feature type="transmembrane region" description="Helical" evidence="1">
    <location>
        <begin position="6"/>
        <end position="22"/>
    </location>
</feature>
<accession>A0ABU1WZP4</accession>